<evidence type="ECO:0000313" key="3">
    <source>
        <dbReference type="EMBL" id="GAA3984249.1"/>
    </source>
</evidence>
<evidence type="ECO:0000259" key="2">
    <source>
        <dbReference type="Pfam" id="PF22513"/>
    </source>
</evidence>
<feature type="region of interest" description="Disordered" evidence="1">
    <location>
        <begin position="61"/>
        <end position="85"/>
    </location>
</feature>
<evidence type="ECO:0000256" key="1">
    <source>
        <dbReference type="SAM" id="MobiDB-lite"/>
    </source>
</evidence>
<dbReference type="InterPro" id="IPR013321">
    <property type="entry name" value="Arc_rbn_hlx_hlx"/>
</dbReference>
<comment type="caution">
    <text evidence="3">The sequence shown here is derived from an EMBL/GenBank/DDBJ whole genome shotgun (WGS) entry which is preliminary data.</text>
</comment>
<dbReference type="Gene3D" id="1.10.1220.10">
    <property type="entry name" value="Met repressor-like"/>
    <property type="match status" value="1"/>
</dbReference>
<sequence length="85" mass="9223">MTSITIRNLDDGLKASLRLRAARHGVSMEQEVRNILQNTLAEQPKAAGGLDFALRIHQRFKGLGADDAPPPARQPARPLPGFGQP</sequence>
<dbReference type="Pfam" id="PF22513">
    <property type="entry name" value="FitA-like_RHH"/>
    <property type="match status" value="1"/>
</dbReference>
<name>A0ABP7QNF6_9BURK</name>
<dbReference type="SUPFAM" id="SSF47598">
    <property type="entry name" value="Ribbon-helix-helix"/>
    <property type="match status" value="1"/>
</dbReference>
<gene>
    <name evidence="3" type="ORF">GCM10022279_04460</name>
</gene>
<protein>
    <submittedName>
        <fullName evidence="3">Plasmid stabilization protein</fullName>
    </submittedName>
</protein>
<dbReference type="Proteomes" id="UP001501627">
    <property type="component" value="Unassembled WGS sequence"/>
</dbReference>
<dbReference type="RefSeq" id="WP_103045370.1">
    <property type="nucleotide sequence ID" value="NZ_BAABBP010000002.1"/>
</dbReference>
<reference evidence="4" key="1">
    <citation type="journal article" date="2019" name="Int. J. Syst. Evol. Microbiol.">
        <title>The Global Catalogue of Microorganisms (GCM) 10K type strain sequencing project: providing services to taxonomists for standard genome sequencing and annotation.</title>
        <authorList>
            <consortium name="The Broad Institute Genomics Platform"/>
            <consortium name="The Broad Institute Genome Sequencing Center for Infectious Disease"/>
            <person name="Wu L."/>
            <person name="Ma J."/>
        </authorList>
    </citation>
    <scope>NUCLEOTIDE SEQUENCE [LARGE SCALE GENOMIC DNA]</scope>
    <source>
        <strain evidence="4">JCM 17561</strain>
    </source>
</reference>
<keyword evidence="4" id="KW-1185">Reference proteome</keyword>
<dbReference type="InterPro" id="IPR053853">
    <property type="entry name" value="FitA-like_RHH"/>
</dbReference>
<proteinExistence type="predicted"/>
<accession>A0ABP7QNF6</accession>
<dbReference type="EMBL" id="BAABBP010000002">
    <property type="protein sequence ID" value="GAA3984249.1"/>
    <property type="molecule type" value="Genomic_DNA"/>
</dbReference>
<feature type="domain" description="Antitoxin FitA-like ribbon-helix-helix" evidence="2">
    <location>
        <begin position="3"/>
        <end position="39"/>
    </location>
</feature>
<evidence type="ECO:0000313" key="4">
    <source>
        <dbReference type="Proteomes" id="UP001501627"/>
    </source>
</evidence>
<feature type="compositionally biased region" description="Low complexity" evidence="1">
    <location>
        <begin position="74"/>
        <end position="85"/>
    </location>
</feature>
<organism evidence="3 4">
    <name type="scientific">Comamonas faecalis</name>
    <dbReference type="NCBI Taxonomy" id="1387849"/>
    <lineage>
        <taxon>Bacteria</taxon>
        <taxon>Pseudomonadati</taxon>
        <taxon>Pseudomonadota</taxon>
        <taxon>Betaproteobacteria</taxon>
        <taxon>Burkholderiales</taxon>
        <taxon>Comamonadaceae</taxon>
        <taxon>Comamonas</taxon>
    </lineage>
</organism>
<dbReference type="InterPro" id="IPR010985">
    <property type="entry name" value="Ribbon_hlx_hlx"/>
</dbReference>